<dbReference type="RefSeq" id="XP_028516981.1">
    <property type="nucleotide sequence ID" value="XM_028661180.1"/>
</dbReference>
<dbReference type="OrthoDB" id="5948003at2759"/>
<evidence type="ECO:0000259" key="3">
    <source>
        <dbReference type="PROSITE" id="PS50024"/>
    </source>
</evidence>
<dbReference type="Pfam" id="PF00090">
    <property type="entry name" value="TSP_1"/>
    <property type="match status" value="1"/>
</dbReference>
<dbReference type="Gene3D" id="2.20.100.10">
    <property type="entry name" value="Thrombospondin type-1 (TSP1) repeat"/>
    <property type="match status" value="1"/>
</dbReference>
<feature type="domain" description="SEA" evidence="3">
    <location>
        <begin position="174"/>
        <end position="205"/>
    </location>
</feature>
<name>A0A913YS90_EXADI</name>
<dbReference type="SUPFAM" id="SSF82895">
    <property type="entry name" value="TSP-1 type 1 repeat"/>
    <property type="match status" value="1"/>
</dbReference>
<dbReference type="InterPro" id="IPR000884">
    <property type="entry name" value="TSP1_rpt"/>
</dbReference>
<feature type="signal peptide" evidence="2">
    <location>
        <begin position="1"/>
        <end position="18"/>
    </location>
</feature>
<dbReference type="SMART" id="SM00209">
    <property type="entry name" value="TSP1"/>
    <property type="match status" value="1"/>
</dbReference>
<dbReference type="PROSITE" id="PS50092">
    <property type="entry name" value="TSP1"/>
    <property type="match status" value="1"/>
</dbReference>
<proteinExistence type="predicted"/>
<dbReference type="InterPro" id="IPR036383">
    <property type="entry name" value="TSP1_rpt_sf"/>
</dbReference>
<feature type="compositionally biased region" description="Low complexity" evidence="1">
    <location>
        <begin position="118"/>
        <end position="149"/>
    </location>
</feature>
<reference evidence="4" key="1">
    <citation type="submission" date="2022-11" db="UniProtKB">
        <authorList>
            <consortium name="EnsemblMetazoa"/>
        </authorList>
    </citation>
    <scope>IDENTIFICATION</scope>
</reference>
<dbReference type="AlphaFoldDB" id="A0A913YS90"/>
<evidence type="ECO:0000256" key="1">
    <source>
        <dbReference type="SAM" id="MobiDB-lite"/>
    </source>
</evidence>
<sequence length="205" mass="21541">MNLVALSIILVAIPHSFAGVIGWGSWTPCTVSCGGGNRSRTAICKTGGNSCTRDKGKIVVGENQTASCNLQPCTTGVPSSPPPRTMPITNATEERNTTGKATGGVSTRATPPAKPTGKINTTEQQNTTTTPEKTTNPSTITKNTTAKPTKNTHKETSGVTTHAAHESHNHGGGEGTSFEGQMKMEKQFSKDLEDKNSKAFKDLKT</sequence>
<dbReference type="GeneID" id="114574316"/>
<dbReference type="Proteomes" id="UP000887567">
    <property type="component" value="Unplaced"/>
</dbReference>
<feature type="region of interest" description="Disordered" evidence="1">
    <location>
        <begin position="74"/>
        <end position="205"/>
    </location>
</feature>
<organism evidence="4 5">
    <name type="scientific">Exaiptasia diaphana</name>
    <name type="common">Tropical sea anemone</name>
    <name type="synonym">Aiptasia pulchella</name>
    <dbReference type="NCBI Taxonomy" id="2652724"/>
    <lineage>
        <taxon>Eukaryota</taxon>
        <taxon>Metazoa</taxon>
        <taxon>Cnidaria</taxon>
        <taxon>Anthozoa</taxon>
        <taxon>Hexacorallia</taxon>
        <taxon>Actiniaria</taxon>
        <taxon>Aiptasiidae</taxon>
        <taxon>Exaiptasia</taxon>
    </lineage>
</organism>
<protein>
    <recommendedName>
        <fullName evidence="3">SEA domain-containing protein</fullName>
    </recommendedName>
</protein>
<dbReference type="EnsemblMetazoa" id="XM_028661180.1">
    <property type="protein sequence ID" value="XP_028516981.1"/>
    <property type="gene ID" value="LOC114574316"/>
</dbReference>
<dbReference type="PROSITE" id="PS50024">
    <property type="entry name" value="SEA"/>
    <property type="match status" value="1"/>
</dbReference>
<evidence type="ECO:0000256" key="2">
    <source>
        <dbReference type="SAM" id="SignalP"/>
    </source>
</evidence>
<feature type="compositionally biased region" description="Basic and acidic residues" evidence="1">
    <location>
        <begin position="182"/>
        <end position="205"/>
    </location>
</feature>
<keyword evidence="5" id="KW-1185">Reference proteome</keyword>
<dbReference type="KEGG" id="epa:114574316"/>
<feature type="chain" id="PRO_5037861294" description="SEA domain-containing protein" evidence="2">
    <location>
        <begin position="19"/>
        <end position="205"/>
    </location>
</feature>
<keyword evidence="2" id="KW-0732">Signal</keyword>
<feature type="compositionally biased region" description="Polar residues" evidence="1">
    <location>
        <begin position="98"/>
        <end position="109"/>
    </location>
</feature>
<accession>A0A913YS90</accession>
<evidence type="ECO:0000313" key="4">
    <source>
        <dbReference type="EnsemblMetazoa" id="XP_028516981.1"/>
    </source>
</evidence>
<dbReference type="InterPro" id="IPR000082">
    <property type="entry name" value="SEA_dom"/>
</dbReference>
<evidence type="ECO:0000313" key="5">
    <source>
        <dbReference type="Proteomes" id="UP000887567"/>
    </source>
</evidence>